<dbReference type="PANTHER" id="PTHR31793:SF37">
    <property type="entry name" value="ACYL-COA THIOESTER HYDROLASE YBGC"/>
    <property type="match status" value="1"/>
</dbReference>
<evidence type="ECO:0000313" key="3">
    <source>
        <dbReference type="EMBL" id="GAA4470562.1"/>
    </source>
</evidence>
<comment type="similarity">
    <text evidence="1">Belongs to the 4-hydroxybenzoyl-CoA thioesterase family.</text>
</comment>
<reference evidence="4" key="1">
    <citation type="journal article" date="2019" name="Int. J. Syst. Evol. Microbiol.">
        <title>The Global Catalogue of Microorganisms (GCM) 10K type strain sequencing project: providing services to taxonomists for standard genome sequencing and annotation.</title>
        <authorList>
            <consortium name="The Broad Institute Genomics Platform"/>
            <consortium name="The Broad Institute Genome Sequencing Center for Infectious Disease"/>
            <person name="Wu L."/>
            <person name="Ma J."/>
        </authorList>
    </citation>
    <scope>NUCLEOTIDE SEQUENCE [LARGE SCALE GENOMIC DNA]</scope>
    <source>
        <strain evidence="4">JCM 17759</strain>
    </source>
</reference>
<sequence>MDSDLLKNGSTHQIEVRVEYNETDGQKRVHHANYLNYFERGRVEMLRAGGVSYKQFEASGRMLVVTEMNIKYFAAAEFDDVLTVTTTLVDAKKVRLYHQYRIERGDQLVVEATSTIACVDENGRPCRFV</sequence>
<organism evidence="3 4">
    <name type="scientific">Novipirellula rosea</name>
    <dbReference type="NCBI Taxonomy" id="1031540"/>
    <lineage>
        <taxon>Bacteria</taxon>
        <taxon>Pseudomonadati</taxon>
        <taxon>Planctomycetota</taxon>
        <taxon>Planctomycetia</taxon>
        <taxon>Pirellulales</taxon>
        <taxon>Pirellulaceae</taxon>
        <taxon>Novipirellula</taxon>
    </lineage>
</organism>
<name>A0ABP8NPN0_9BACT</name>
<dbReference type="Pfam" id="PF13279">
    <property type="entry name" value="4HBT_2"/>
    <property type="match status" value="1"/>
</dbReference>
<comment type="caution">
    <text evidence="3">The sequence shown here is derived from an EMBL/GenBank/DDBJ whole genome shotgun (WGS) entry which is preliminary data.</text>
</comment>
<evidence type="ECO:0000256" key="1">
    <source>
        <dbReference type="ARBA" id="ARBA00005953"/>
    </source>
</evidence>
<dbReference type="InterPro" id="IPR050563">
    <property type="entry name" value="4-hydroxybenzoyl-CoA_TE"/>
</dbReference>
<dbReference type="PIRSF" id="PIRSF003230">
    <property type="entry name" value="YbgC"/>
    <property type="match status" value="1"/>
</dbReference>
<evidence type="ECO:0000313" key="4">
    <source>
        <dbReference type="Proteomes" id="UP001500840"/>
    </source>
</evidence>
<dbReference type="RefSeq" id="WP_345327766.1">
    <property type="nucleotide sequence ID" value="NZ_BAABGA010000112.1"/>
</dbReference>
<dbReference type="InterPro" id="IPR006684">
    <property type="entry name" value="YbgC/YbaW"/>
</dbReference>
<keyword evidence="2" id="KW-0378">Hydrolase</keyword>
<protein>
    <submittedName>
        <fullName evidence="3">Thioesterase family protein</fullName>
    </submittedName>
</protein>
<keyword evidence="4" id="KW-1185">Reference proteome</keyword>
<dbReference type="Gene3D" id="3.10.129.10">
    <property type="entry name" value="Hotdog Thioesterase"/>
    <property type="match status" value="1"/>
</dbReference>
<dbReference type="InterPro" id="IPR029069">
    <property type="entry name" value="HotDog_dom_sf"/>
</dbReference>
<evidence type="ECO:0000256" key="2">
    <source>
        <dbReference type="ARBA" id="ARBA00022801"/>
    </source>
</evidence>
<proteinExistence type="inferred from homology"/>
<dbReference type="CDD" id="cd00586">
    <property type="entry name" value="4HBT"/>
    <property type="match status" value="1"/>
</dbReference>
<gene>
    <name evidence="3" type="ORF">GCM10023156_64000</name>
</gene>
<dbReference type="EMBL" id="BAABGA010000112">
    <property type="protein sequence ID" value="GAA4470562.1"/>
    <property type="molecule type" value="Genomic_DNA"/>
</dbReference>
<dbReference type="Proteomes" id="UP001500840">
    <property type="component" value="Unassembled WGS sequence"/>
</dbReference>
<dbReference type="PANTHER" id="PTHR31793">
    <property type="entry name" value="4-HYDROXYBENZOYL-COA THIOESTERASE FAMILY MEMBER"/>
    <property type="match status" value="1"/>
</dbReference>
<accession>A0ABP8NPN0</accession>
<dbReference type="SUPFAM" id="SSF54637">
    <property type="entry name" value="Thioesterase/thiol ester dehydrase-isomerase"/>
    <property type="match status" value="1"/>
</dbReference>
<dbReference type="NCBIfam" id="TIGR00051">
    <property type="entry name" value="YbgC/FadM family acyl-CoA thioesterase"/>
    <property type="match status" value="1"/>
</dbReference>